<dbReference type="AlphaFoldDB" id="A0A422NUY7"/>
<evidence type="ECO:0000256" key="1">
    <source>
        <dbReference type="ARBA" id="ARBA00001554"/>
    </source>
</evidence>
<dbReference type="EC" id="4.2.1.96" evidence="3"/>
<dbReference type="EMBL" id="MKKU01000514">
    <property type="protein sequence ID" value="RNF09272.1"/>
    <property type="molecule type" value="Genomic_DNA"/>
</dbReference>
<gene>
    <name evidence="6" type="ORF">Tco025E_07042</name>
</gene>
<dbReference type="Gene3D" id="3.30.1360.20">
    <property type="entry name" value="Transcriptional coactivator/pterin dehydratase"/>
    <property type="match status" value="1"/>
</dbReference>
<evidence type="ECO:0000313" key="7">
    <source>
        <dbReference type="Proteomes" id="UP000284403"/>
    </source>
</evidence>
<evidence type="ECO:0000313" key="6">
    <source>
        <dbReference type="EMBL" id="RNF09272.1"/>
    </source>
</evidence>
<keyword evidence="4 6" id="KW-0456">Lyase</keyword>
<dbReference type="InterPro" id="IPR036428">
    <property type="entry name" value="PCD_sf"/>
</dbReference>
<keyword evidence="7" id="KW-1185">Reference proteome</keyword>
<comment type="catalytic activity">
    <reaction evidence="1">
        <text>(4aS,6R)-4a-hydroxy-L-erythro-5,6,7,8-tetrahydrobiopterin = (6R)-L-erythro-6,7-dihydrobiopterin + H2O</text>
        <dbReference type="Rhea" id="RHEA:11920"/>
        <dbReference type="ChEBI" id="CHEBI:15377"/>
        <dbReference type="ChEBI" id="CHEBI:15642"/>
        <dbReference type="ChEBI" id="CHEBI:43120"/>
        <dbReference type="EC" id="4.2.1.96"/>
    </reaction>
</comment>
<proteinExistence type="inferred from homology"/>
<comment type="caution">
    <text evidence="6">The sequence shown here is derived from an EMBL/GenBank/DDBJ whole genome shotgun (WGS) entry which is preliminary data.</text>
</comment>
<dbReference type="SUPFAM" id="SSF55248">
    <property type="entry name" value="PCD-like"/>
    <property type="match status" value="1"/>
</dbReference>
<organism evidence="6 7">
    <name type="scientific">Trypanosoma conorhini</name>
    <dbReference type="NCBI Taxonomy" id="83891"/>
    <lineage>
        <taxon>Eukaryota</taxon>
        <taxon>Discoba</taxon>
        <taxon>Euglenozoa</taxon>
        <taxon>Kinetoplastea</taxon>
        <taxon>Metakinetoplastina</taxon>
        <taxon>Trypanosomatida</taxon>
        <taxon>Trypanosomatidae</taxon>
        <taxon>Trypanosoma</taxon>
    </lineage>
</organism>
<accession>A0A422NUY7</accession>
<dbReference type="InterPro" id="IPR001533">
    <property type="entry name" value="Pterin_deHydtase"/>
</dbReference>
<dbReference type="PANTHER" id="PTHR12599:SF0">
    <property type="entry name" value="PTERIN-4-ALPHA-CARBINOLAMINE DEHYDRATASE"/>
    <property type="match status" value="1"/>
</dbReference>
<reference evidence="6 7" key="1">
    <citation type="journal article" date="2018" name="BMC Genomics">
        <title>Genomic comparison of Trypanosoma conorhini and Trypanosoma rangeli to Trypanosoma cruzi strains of high and low virulence.</title>
        <authorList>
            <person name="Bradwell K.R."/>
            <person name="Koparde V.N."/>
            <person name="Matveyev A.V."/>
            <person name="Serrano M.G."/>
            <person name="Alves J.M."/>
            <person name="Parikh H."/>
            <person name="Huang B."/>
            <person name="Lee V."/>
            <person name="Espinosa-Alvarez O."/>
            <person name="Ortiz P.A."/>
            <person name="Costa-Martins A.G."/>
            <person name="Teixeira M.M."/>
            <person name="Buck G.A."/>
        </authorList>
    </citation>
    <scope>NUCLEOTIDE SEQUENCE [LARGE SCALE GENOMIC DNA]</scope>
    <source>
        <strain evidence="6 7">025E</strain>
    </source>
</reference>
<evidence type="ECO:0000256" key="5">
    <source>
        <dbReference type="ARBA" id="ARBA00030497"/>
    </source>
</evidence>
<dbReference type="GO" id="GO:0006729">
    <property type="term" value="P:tetrahydrobiopterin biosynthetic process"/>
    <property type="evidence" value="ECO:0007669"/>
    <property type="project" value="InterPro"/>
</dbReference>
<dbReference type="Proteomes" id="UP000284403">
    <property type="component" value="Unassembled WGS sequence"/>
</dbReference>
<dbReference type="OrthoDB" id="277398at2759"/>
<name>A0A422NUY7_9TRYP</name>
<dbReference type="GeneID" id="40320653"/>
<evidence type="ECO:0000256" key="2">
    <source>
        <dbReference type="ARBA" id="ARBA00006472"/>
    </source>
</evidence>
<evidence type="ECO:0000256" key="3">
    <source>
        <dbReference type="ARBA" id="ARBA00013252"/>
    </source>
</evidence>
<dbReference type="GO" id="GO:0008124">
    <property type="term" value="F:4-alpha-hydroxytetrahydrobiopterin dehydratase activity"/>
    <property type="evidence" value="ECO:0007669"/>
    <property type="project" value="UniProtKB-EC"/>
</dbReference>
<comment type="similarity">
    <text evidence="2">Belongs to the pterin-4-alpha-carbinolamine dehydratase family.</text>
</comment>
<sequence>MRRTWLLCGRVTPLSQPAITQALQSTAGWRMEGNFNKGAICHDFEFQNFRQAMTFMNAVAADCEAAGHHPSWTNTYNKLHVRLTTHDAGDRVTQKDIDLARRMNEVFVKMSSPPQ</sequence>
<dbReference type="RefSeq" id="XP_029226001.1">
    <property type="nucleotide sequence ID" value="XM_029373909.1"/>
</dbReference>
<dbReference type="PANTHER" id="PTHR12599">
    <property type="entry name" value="PTERIN-4-ALPHA-CARBINOLAMINE DEHYDRATASE"/>
    <property type="match status" value="1"/>
</dbReference>
<evidence type="ECO:0000256" key="4">
    <source>
        <dbReference type="ARBA" id="ARBA00023239"/>
    </source>
</evidence>
<protein>
    <recommendedName>
        <fullName evidence="3">4a-hydroxytetrahydrobiopterin dehydratase</fullName>
        <ecNumber evidence="3">4.2.1.96</ecNumber>
    </recommendedName>
    <alternativeName>
        <fullName evidence="5">4-alpha-hydroxy-tetrahydropterin dehydratase</fullName>
    </alternativeName>
</protein>
<dbReference type="Pfam" id="PF01329">
    <property type="entry name" value="Pterin_4a"/>
    <property type="match status" value="1"/>
</dbReference>
<dbReference type="HAMAP" id="MF_00434">
    <property type="entry name" value="Pterin_4_alpha"/>
    <property type="match status" value="1"/>
</dbReference>